<dbReference type="AlphaFoldDB" id="A0A1M6IBH6"/>
<dbReference type="Proteomes" id="UP000286075">
    <property type="component" value="Unassembled WGS sequence"/>
</dbReference>
<dbReference type="EMBL" id="FQZN01000022">
    <property type="protein sequence ID" value="SHJ31775.1"/>
    <property type="molecule type" value="Genomic_DNA"/>
</dbReference>
<protein>
    <submittedName>
        <fullName evidence="2">DUF5036 domain-containing protein</fullName>
    </submittedName>
</protein>
<dbReference type="eggNOG" id="ENOG5033ZAV">
    <property type="taxonomic scope" value="Bacteria"/>
</dbReference>
<sequence length="244" mass="26424">MKTKQLFGILLFLCSIGFVSCGDDDDNKDPEGSVMLNMMNEGNGKTLLGASDVYINNSNNFKTSTCYIADVGATSGLGAPVKLSLDNLAKEIAVVPGHLYHIYDKDVLLDFPSGERAVLIGSGYYKAYVVSPITVDGATTGATLKFVLAYPETNGLPEFETVIGNVDNVGDQIEYALPKDAELHFSAYLDDEKDSFDIQFVNGKLKIALLKSINQISGPYGDYGIFVRSGDAFTYIMFKAGMKK</sequence>
<reference evidence="2 5" key="3">
    <citation type="submission" date="2018-08" db="EMBL/GenBank/DDBJ databases">
        <title>A genome reference for cultivated species of the human gut microbiota.</title>
        <authorList>
            <person name="Zou Y."/>
            <person name="Xue W."/>
            <person name="Luo G."/>
        </authorList>
    </citation>
    <scope>NUCLEOTIDE SEQUENCE [LARGE SCALE GENOMIC DNA]</scope>
    <source>
        <strain evidence="2 5">OF03-9BH</strain>
    </source>
</reference>
<evidence type="ECO:0000256" key="1">
    <source>
        <dbReference type="SAM" id="SignalP"/>
    </source>
</evidence>
<dbReference type="EMBL" id="QSCF01000017">
    <property type="protein sequence ID" value="RGX78313.1"/>
    <property type="molecule type" value="Genomic_DNA"/>
</dbReference>
<evidence type="ECO:0000313" key="4">
    <source>
        <dbReference type="Proteomes" id="UP000184192"/>
    </source>
</evidence>
<keyword evidence="4" id="KW-1185">Reference proteome</keyword>
<gene>
    <name evidence="2" type="ORF">DXA68_12100</name>
    <name evidence="3" type="ORF">SAMN05444350_12213</name>
</gene>
<dbReference type="PROSITE" id="PS51257">
    <property type="entry name" value="PROKAR_LIPOPROTEIN"/>
    <property type="match status" value="1"/>
</dbReference>
<name>A0A1M6IBH6_9BACE</name>
<dbReference type="InterPro" id="IPR032217">
    <property type="entry name" value="DUF5036"/>
</dbReference>
<reference evidence="3" key="2">
    <citation type="submission" date="2016-11" db="EMBL/GenBank/DDBJ databases">
        <authorList>
            <person name="Jaros S."/>
            <person name="Januszkiewicz K."/>
            <person name="Wedrychowicz H."/>
        </authorList>
    </citation>
    <scope>NUCLEOTIDE SEQUENCE [LARGE SCALE GENOMIC DNA]</scope>
    <source>
        <strain evidence="3">DSM 26884</strain>
    </source>
</reference>
<accession>A0A1M6IBH6</accession>
<dbReference type="GeneID" id="92713405"/>
<keyword evidence="1" id="KW-0732">Signal</keyword>
<dbReference type="OrthoDB" id="1083121at2"/>
<evidence type="ECO:0000313" key="2">
    <source>
        <dbReference type="EMBL" id="RGX78313.1"/>
    </source>
</evidence>
<evidence type="ECO:0000313" key="3">
    <source>
        <dbReference type="EMBL" id="SHJ31775.1"/>
    </source>
</evidence>
<dbReference type="Pfam" id="PF16439">
    <property type="entry name" value="DUF5036"/>
    <property type="match status" value="1"/>
</dbReference>
<proteinExistence type="predicted"/>
<organism evidence="3 4">
    <name type="scientific">Bacteroides stercorirosoris</name>
    <dbReference type="NCBI Taxonomy" id="871324"/>
    <lineage>
        <taxon>Bacteria</taxon>
        <taxon>Pseudomonadati</taxon>
        <taxon>Bacteroidota</taxon>
        <taxon>Bacteroidia</taxon>
        <taxon>Bacteroidales</taxon>
        <taxon>Bacteroidaceae</taxon>
        <taxon>Bacteroides</taxon>
    </lineage>
</organism>
<dbReference type="Proteomes" id="UP000184192">
    <property type="component" value="Unassembled WGS sequence"/>
</dbReference>
<dbReference type="RefSeq" id="WP_025833923.1">
    <property type="nucleotide sequence ID" value="NZ_CABMFG010000017.1"/>
</dbReference>
<feature type="signal peptide" evidence="1">
    <location>
        <begin position="1"/>
        <end position="21"/>
    </location>
</feature>
<feature type="chain" id="PRO_5044562609" evidence="1">
    <location>
        <begin position="22"/>
        <end position="244"/>
    </location>
</feature>
<reference evidence="4" key="1">
    <citation type="submission" date="2016-11" db="EMBL/GenBank/DDBJ databases">
        <authorList>
            <person name="Varghese N."/>
            <person name="Submissions S."/>
        </authorList>
    </citation>
    <scope>NUCLEOTIDE SEQUENCE [LARGE SCALE GENOMIC DNA]</scope>
    <source>
        <strain evidence="4">DSM 26884</strain>
    </source>
</reference>
<evidence type="ECO:0000313" key="5">
    <source>
        <dbReference type="Proteomes" id="UP000286075"/>
    </source>
</evidence>